<evidence type="ECO:0000256" key="4">
    <source>
        <dbReference type="ARBA" id="ARBA00022801"/>
    </source>
</evidence>
<keyword evidence="9" id="KW-1185">Reference proteome</keyword>
<evidence type="ECO:0000256" key="1">
    <source>
        <dbReference type="ARBA" id="ARBA00007039"/>
    </source>
</evidence>
<evidence type="ECO:0000256" key="5">
    <source>
        <dbReference type="ARBA" id="ARBA00022825"/>
    </source>
</evidence>
<evidence type="ECO:0000256" key="2">
    <source>
        <dbReference type="ARBA" id="ARBA00022490"/>
    </source>
</evidence>
<dbReference type="GO" id="GO:0006515">
    <property type="term" value="P:protein quality control for misfolded or incompletely synthesized proteins"/>
    <property type="evidence" value="ECO:0007669"/>
    <property type="project" value="TreeGrafter"/>
</dbReference>
<comment type="caution">
    <text evidence="8">The sequence shown here is derived from an EMBL/GenBank/DDBJ whole genome shotgun (WGS) entry which is preliminary data.</text>
</comment>
<keyword evidence="2" id="KW-0963">Cytoplasm</keyword>
<dbReference type="Pfam" id="PF00574">
    <property type="entry name" value="CLP_protease"/>
    <property type="match status" value="1"/>
</dbReference>
<dbReference type="NCBIfam" id="NF045542">
    <property type="entry name" value="Clp_rel_HeadMat"/>
    <property type="match status" value="1"/>
</dbReference>
<organism evidence="8 9">
    <name type="scientific">Chitinophaga tropicalis</name>
    <dbReference type="NCBI Taxonomy" id="2683588"/>
    <lineage>
        <taxon>Bacteria</taxon>
        <taxon>Pseudomonadati</taxon>
        <taxon>Bacteroidota</taxon>
        <taxon>Chitinophagia</taxon>
        <taxon>Chitinophagales</taxon>
        <taxon>Chitinophagaceae</taxon>
        <taxon>Chitinophaga</taxon>
    </lineage>
</organism>
<dbReference type="Gene3D" id="3.90.226.10">
    <property type="entry name" value="2-enoyl-CoA Hydratase, Chain A, domain 1"/>
    <property type="match status" value="1"/>
</dbReference>
<dbReference type="GO" id="GO:0004252">
    <property type="term" value="F:serine-type endopeptidase activity"/>
    <property type="evidence" value="ECO:0007669"/>
    <property type="project" value="InterPro"/>
</dbReference>
<dbReference type="Proteomes" id="UP000461730">
    <property type="component" value="Unassembled WGS sequence"/>
</dbReference>
<keyword evidence="3" id="KW-0645">Protease</keyword>
<dbReference type="SUPFAM" id="SSF52096">
    <property type="entry name" value="ClpP/crotonase"/>
    <property type="match status" value="1"/>
</dbReference>
<feature type="compositionally biased region" description="Basic and acidic residues" evidence="7">
    <location>
        <begin position="334"/>
        <end position="346"/>
    </location>
</feature>
<evidence type="ECO:0000313" key="9">
    <source>
        <dbReference type="Proteomes" id="UP000461730"/>
    </source>
</evidence>
<name>A0A7K1UAI1_9BACT</name>
<sequence length="368" mass="41029">MKRPAQIFNFRIQNASSDSVDIFIDGEIVDAGTQEFLREWWGDDTTVSFKSFREELGKHDVGTYNIYINSPGGQVTDAMAMHDHLQDLKAKGKRINTFGRGIVASAATYILMAGDAPEMSANSWFMIHNVSGIAWGDVNQLEQMAATMRKFNNAVRDFYAKATSMRKEEISKMMDAETWMLADEAKNKGFIKQISGEASFTNLLQEEYWNYSNKDVLAAYNSAVKTPASPSALTIDTVQQLINNSNNDMKKFFQNILDSLKNLKTEDSAKPADIVNQITEALTKPFEDLGAEIENNVNTAVNAAKTELQNALKRDYDEKITALENKVTELEKKNGELETELADNKGKQTNSGKQEDGPKPIGNFSNAK</sequence>
<dbReference type="GO" id="GO:0009368">
    <property type="term" value="C:endopeptidase Clp complex"/>
    <property type="evidence" value="ECO:0007669"/>
    <property type="project" value="TreeGrafter"/>
</dbReference>
<proteinExistence type="inferred from homology"/>
<dbReference type="InterPro" id="IPR001907">
    <property type="entry name" value="ClpP"/>
</dbReference>
<dbReference type="GO" id="GO:0051117">
    <property type="term" value="F:ATPase binding"/>
    <property type="evidence" value="ECO:0007669"/>
    <property type="project" value="TreeGrafter"/>
</dbReference>
<dbReference type="PRINTS" id="PR00127">
    <property type="entry name" value="CLPPROTEASEP"/>
</dbReference>
<dbReference type="GO" id="GO:0004176">
    <property type="term" value="F:ATP-dependent peptidase activity"/>
    <property type="evidence" value="ECO:0007669"/>
    <property type="project" value="InterPro"/>
</dbReference>
<keyword evidence="5" id="KW-0720">Serine protease</keyword>
<dbReference type="RefSeq" id="WP_157308806.1">
    <property type="nucleotide sequence ID" value="NZ_WRXN01000013.1"/>
</dbReference>
<comment type="similarity">
    <text evidence="1 6">Belongs to the peptidase S14 family.</text>
</comment>
<evidence type="ECO:0000256" key="6">
    <source>
        <dbReference type="RuleBase" id="RU003567"/>
    </source>
</evidence>
<reference evidence="8 9" key="1">
    <citation type="submission" date="2019-12" db="EMBL/GenBank/DDBJ databases">
        <title>Chitinophaga sp. strain ysch24 (GDMCC 1.1355), whole genome shotgun sequence.</title>
        <authorList>
            <person name="Zhang X."/>
        </authorList>
    </citation>
    <scope>NUCLEOTIDE SEQUENCE [LARGE SCALE GENOMIC DNA]</scope>
    <source>
        <strain evidence="9">ysch24</strain>
    </source>
</reference>
<dbReference type="PANTHER" id="PTHR10381:SF70">
    <property type="entry name" value="ATP-DEPENDENT CLP PROTEASE PROTEOLYTIC SUBUNIT"/>
    <property type="match status" value="1"/>
</dbReference>
<dbReference type="InterPro" id="IPR029045">
    <property type="entry name" value="ClpP/crotonase-like_dom_sf"/>
</dbReference>
<evidence type="ECO:0000313" key="8">
    <source>
        <dbReference type="EMBL" id="MVT11379.1"/>
    </source>
</evidence>
<evidence type="ECO:0000256" key="7">
    <source>
        <dbReference type="SAM" id="MobiDB-lite"/>
    </source>
</evidence>
<protein>
    <recommendedName>
        <fullName evidence="6">ATP-dependent Clp protease proteolytic subunit</fullName>
    </recommendedName>
</protein>
<dbReference type="EMBL" id="WRXN01000013">
    <property type="protein sequence ID" value="MVT11379.1"/>
    <property type="molecule type" value="Genomic_DNA"/>
</dbReference>
<dbReference type="CDD" id="cd07016">
    <property type="entry name" value="S14_ClpP_1"/>
    <property type="match status" value="1"/>
</dbReference>
<dbReference type="PANTHER" id="PTHR10381">
    <property type="entry name" value="ATP-DEPENDENT CLP PROTEASE PROTEOLYTIC SUBUNIT"/>
    <property type="match status" value="1"/>
</dbReference>
<keyword evidence="4" id="KW-0378">Hydrolase</keyword>
<accession>A0A7K1UAI1</accession>
<evidence type="ECO:0000256" key="3">
    <source>
        <dbReference type="ARBA" id="ARBA00022670"/>
    </source>
</evidence>
<dbReference type="AlphaFoldDB" id="A0A7K1UAI1"/>
<feature type="region of interest" description="Disordered" evidence="7">
    <location>
        <begin position="334"/>
        <end position="368"/>
    </location>
</feature>
<dbReference type="InterPro" id="IPR023562">
    <property type="entry name" value="ClpP/TepA"/>
</dbReference>
<gene>
    <name evidence="8" type="ORF">GO493_24145</name>
</gene>